<proteinExistence type="predicted"/>
<dbReference type="InterPro" id="IPR016167">
    <property type="entry name" value="FAD-bd_PCMH_sub1"/>
</dbReference>
<evidence type="ECO:0000313" key="6">
    <source>
        <dbReference type="Proteomes" id="UP001501671"/>
    </source>
</evidence>
<keyword evidence="2" id="KW-0274">FAD</keyword>
<organism evidence="5 6">
    <name type="scientific">Pigmentiphaga soli</name>
    <dbReference type="NCBI Taxonomy" id="1007095"/>
    <lineage>
        <taxon>Bacteria</taxon>
        <taxon>Pseudomonadati</taxon>
        <taxon>Pseudomonadota</taxon>
        <taxon>Betaproteobacteria</taxon>
        <taxon>Burkholderiales</taxon>
        <taxon>Alcaligenaceae</taxon>
        <taxon>Pigmentiphaga</taxon>
    </lineage>
</organism>
<accession>A0ABP8HRY7</accession>
<dbReference type="PANTHER" id="PTHR42659">
    <property type="entry name" value="XANTHINE DEHYDROGENASE SUBUNIT C-RELATED"/>
    <property type="match status" value="1"/>
</dbReference>
<evidence type="ECO:0000259" key="4">
    <source>
        <dbReference type="PROSITE" id="PS51387"/>
    </source>
</evidence>
<dbReference type="PANTHER" id="PTHR42659:SF2">
    <property type="entry name" value="XANTHINE DEHYDROGENASE SUBUNIT C-RELATED"/>
    <property type="match status" value="1"/>
</dbReference>
<reference evidence="6" key="1">
    <citation type="journal article" date="2019" name="Int. J. Syst. Evol. Microbiol.">
        <title>The Global Catalogue of Microorganisms (GCM) 10K type strain sequencing project: providing services to taxonomists for standard genome sequencing and annotation.</title>
        <authorList>
            <consortium name="The Broad Institute Genomics Platform"/>
            <consortium name="The Broad Institute Genome Sequencing Center for Infectious Disease"/>
            <person name="Wu L."/>
            <person name="Ma J."/>
        </authorList>
    </citation>
    <scope>NUCLEOTIDE SEQUENCE [LARGE SCALE GENOMIC DNA]</scope>
    <source>
        <strain evidence="6">JCM 17666</strain>
    </source>
</reference>
<dbReference type="Gene3D" id="3.30.390.50">
    <property type="entry name" value="CO dehydrogenase flavoprotein, C-terminal domain"/>
    <property type="match status" value="1"/>
</dbReference>
<feature type="domain" description="FAD-binding PCMH-type" evidence="4">
    <location>
        <begin position="1"/>
        <end position="176"/>
    </location>
</feature>
<dbReference type="InterPro" id="IPR036683">
    <property type="entry name" value="CO_DH_flav_C_dom_sf"/>
</dbReference>
<keyword evidence="1" id="KW-0285">Flavoprotein</keyword>
<dbReference type="Gene3D" id="3.30.43.10">
    <property type="entry name" value="Uridine Diphospho-n-acetylenolpyruvylglucosamine Reductase, domain 2"/>
    <property type="match status" value="1"/>
</dbReference>
<dbReference type="Gene3D" id="3.30.465.10">
    <property type="match status" value="1"/>
</dbReference>
<comment type="caution">
    <text evidence="5">The sequence shown here is derived from an EMBL/GenBank/DDBJ whole genome shotgun (WGS) entry which is preliminary data.</text>
</comment>
<name>A0ABP8HRY7_9BURK</name>
<evidence type="ECO:0000256" key="2">
    <source>
        <dbReference type="ARBA" id="ARBA00022827"/>
    </source>
</evidence>
<keyword evidence="3" id="KW-0560">Oxidoreductase</keyword>
<dbReference type="EMBL" id="BAABFO010000038">
    <property type="protein sequence ID" value="GAA4343357.1"/>
    <property type="molecule type" value="Genomic_DNA"/>
</dbReference>
<sequence length="291" mass="30336">MKAPPFRYHRPAGLDEAVALLDSLPGARPLAGGQSLMAMMNLRLAGFDDLVDIGRIPALAGIRDEGGRLAIGAMTRQQDIARDPAVAARIPLLVEALAQVGHRQTRNWGTIGGSLCHLDPAAELPTVAAAMDAELEIRGAAGTRTLPMSGFALGPMTTALEPTELLTAVRLAPWPAGHGWAFLEFARRHGDFALAGVAALITLEGGRIGRVAIALGGVGGVPFRLEAAEALLAGAAPEPAAIDAAAACCDRLDVMDDPNVPAWYRRRLARTLTARALRLALTRAGAAGARH</sequence>
<dbReference type="SUPFAM" id="SSF55447">
    <property type="entry name" value="CO dehydrogenase flavoprotein C-terminal domain-like"/>
    <property type="match status" value="1"/>
</dbReference>
<dbReference type="Proteomes" id="UP001501671">
    <property type="component" value="Unassembled WGS sequence"/>
</dbReference>
<dbReference type="InterPro" id="IPR016166">
    <property type="entry name" value="FAD-bd_PCMH"/>
</dbReference>
<dbReference type="SMART" id="SM01092">
    <property type="entry name" value="CO_deh_flav_C"/>
    <property type="match status" value="1"/>
</dbReference>
<dbReference type="InterPro" id="IPR036318">
    <property type="entry name" value="FAD-bd_PCMH-like_sf"/>
</dbReference>
<dbReference type="InterPro" id="IPR002346">
    <property type="entry name" value="Mopterin_DH_FAD-bd"/>
</dbReference>
<evidence type="ECO:0000256" key="1">
    <source>
        <dbReference type="ARBA" id="ARBA00022630"/>
    </source>
</evidence>
<dbReference type="PROSITE" id="PS51387">
    <property type="entry name" value="FAD_PCMH"/>
    <property type="match status" value="1"/>
</dbReference>
<dbReference type="InterPro" id="IPR005107">
    <property type="entry name" value="CO_DH_flav_C"/>
</dbReference>
<evidence type="ECO:0000256" key="3">
    <source>
        <dbReference type="ARBA" id="ARBA00023002"/>
    </source>
</evidence>
<dbReference type="RefSeq" id="WP_345252306.1">
    <property type="nucleotide sequence ID" value="NZ_BAABFO010000038.1"/>
</dbReference>
<dbReference type="InterPro" id="IPR051312">
    <property type="entry name" value="Diverse_Substr_Oxidored"/>
</dbReference>
<gene>
    <name evidence="5" type="ORF">GCM10023144_46190</name>
</gene>
<dbReference type="InterPro" id="IPR016169">
    <property type="entry name" value="FAD-bd_PCMH_sub2"/>
</dbReference>
<dbReference type="SUPFAM" id="SSF56176">
    <property type="entry name" value="FAD-binding/transporter-associated domain-like"/>
    <property type="match status" value="1"/>
</dbReference>
<evidence type="ECO:0000313" key="5">
    <source>
        <dbReference type="EMBL" id="GAA4343357.1"/>
    </source>
</evidence>
<dbReference type="Pfam" id="PF00941">
    <property type="entry name" value="FAD_binding_5"/>
    <property type="match status" value="1"/>
</dbReference>
<keyword evidence="6" id="KW-1185">Reference proteome</keyword>
<protein>
    <submittedName>
        <fullName evidence="5">Xanthine dehydrogenase family protein subunit M</fullName>
    </submittedName>
</protein>
<dbReference type="Pfam" id="PF03450">
    <property type="entry name" value="CO_deh_flav_C"/>
    <property type="match status" value="1"/>
</dbReference>